<comment type="subcellular location">
    <subcellularLocation>
        <location evidence="1">Membrane</location>
    </subcellularLocation>
</comment>
<keyword evidence="3 6" id="KW-1133">Transmembrane helix</keyword>
<dbReference type="GO" id="GO:0004930">
    <property type="term" value="F:G protein-coupled receptor activity"/>
    <property type="evidence" value="ECO:0007669"/>
    <property type="project" value="UniProtKB-KW"/>
</dbReference>
<feature type="transmembrane region" description="Helical" evidence="6">
    <location>
        <begin position="31"/>
        <end position="56"/>
    </location>
</feature>
<evidence type="ECO:0000313" key="9">
    <source>
        <dbReference type="Proteomes" id="UP000274131"/>
    </source>
</evidence>
<dbReference type="SUPFAM" id="SSF81321">
    <property type="entry name" value="Family A G protein-coupled receptor-like"/>
    <property type="match status" value="1"/>
</dbReference>
<reference evidence="10" key="1">
    <citation type="submission" date="2017-02" db="UniProtKB">
        <authorList>
            <consortium name="WormBaseParasite"/>
        </authorList>
    </citation>
    <scope>IDENTIFICATION</scope>
</reference>
<evidence type="ECO:0000256" key="2">
    <source>
        <dbReference type="ARBA" id="ARBA00022692"/>
    </source>
</evidence>
<name>A0A0N4UZ39_ENTVE</name>
<keyword evidence="5" id="KW-0675">Receptor</keyword>
<proteinExistence type="inferred from homology"/>
<keyword evidence="5" id="KW-0297">G-protein coupled receptor</keyword>
<organism evidence="10">
    <name type="scientific">Enterobius vermicularis</name>
    <name type="common">Human pinworm</name>
    <dbReference type="NCBI Taxonomy" id="51028"/>
    <lineage>
        <taxon>Eukaryota</taxon>
        <taxon>Metazoa</taxon>
        <taxon>Ecdysozoa</taxon>
        <taxon>Nematoda</taxon>
        <taxon>Chromadorea</taxon>
        <taxon>Rhabditida</taxon>
        <taxon>Spirurina</taxon>
        <taxon>Oxyuridomorpha</taxon>
        <taxon>Oxyuroidea</taxon>
        <taxon>Oxyuridae</taxon>
        <taxon>Enterobius</taxon>
    </lineage>
</organism>
<keyword evidence="9" id="KW-1185">Reference proteome</keyword>
<evidence type="ECO:0000256" key="1">
    <source>
        <dbReference type="ARBA" id="ARBA00004370"/>
    </source>
</evidence>
<dbReference type="InterPro" id="IPR053093">
    <property type="entry name" value="GPCR-like"/>
</dbReference>
<dbReference type="PROSITE" id="PS50262">
    <property type="entry name" value="G_PROTEIN_RECEP_F1_2"/>
    <property type="match status" value="1"/>
</dbReference>
<gene>
    <name evidence="8" type="ORF">EVEC_LOCUS2584</name>
</gene>
<feature type="transmembrane region" description="Helical" evidence="6">
    <location>
        <begin position="254"/>
        <end position="279"/>
    </location>
</feature>
<dbReference type="PANTHER" id="PTHR47760">
    <property type="entry name" value="G-PROTEIN COUPLED RECEPTOR B0563.6-LIKE PROTEIN-RELATED"/>
    <property type="match status" value="1"/>
</dbReference>
<dbReference type="InterPro" id="IPR000276">
    <property type="entry name" value="GPCR_Rhodpsn"/>
</dbReference>
<dbReference type="EMBL" id="UXUI01007408">
    <property type="protein sequence ID" value="VDD87441.1"/>
    <property type="molecule type" value="Genomic_DNA"/>
</dbReference>
<evidence type="ECO:0000313" key="8">
    <source>
        <dbReference type="EMBL" id="VDD87441.1"/>
    </source>
</evidence>
<comment type="similarity">
    <text evidence="5">Belongs to the G-protein coupled receptor 1 family.</text>
</comment>
<evidence type="ECO:0000313" key="10">
    <source>
        <dbReference type="WBParaSite" id="EVEC_0000287601-mRNA-1"/>
    </source>
</evidence>
<dbReference type="WBParaSite" id="EVEC_0000287601-mRNA-1">
    <property type="protein sequence ID" value="EVEC_0000287601-mRNA-1"/>
    <property type="gene ID" value="EVEC_0000287601"/>
</dbReference>
<dbReference type="PRINTS" id="PR00237">
    <property type="entry name" value="GPCRRHODOPSN"/>
</dbReference>
<protein>
    <submittedName>
        <fullName evidence="10">G_PROTEIN_RECEP_F1_2 domain-containing protein</fullName>
    </submittedName>
</protein>
<dbReference type="AlphaFoldDB" id="A0A0N4UZ39"/>
<evidence type="ECO:0000256" key="6">
    <source>
        <dbReference type="SAM" id="Phobius"/>
    </source>
</evidence>
<accession>A0A0N4UZ39</accession>
<evidence type="ECO:0000256" key="3">
    <source>
        <dbReference type="ARBA" id="ARBA00022989"/>
    </source>
</evidence>
<keyword evidence="2 5" id="KW-0812">Transmembrane</keyword>
<dbReference type="InterPro" id="IPR017452">
    <property type="entry name" value="GPCR_Rhodpsn_7TM"/>
</dbReference>
<dbReference type="GO" id="GO:0016020">
    <property type="term" value="C:membrane"/>
    <property type="evidence" value="ECO:0007669"/>
    <property type="project" value="UniProtKB-SubCell"/>
</dbReference>
<dbReference type="Proteomes" id="UP000274131">
    <property type="component" value="Unassembled WGS sequence"/>
</dbReference>
<feature type="transmembrane region" description="Helical" evidence="6">
    <location>
        <begin position="68"/>
        <end position="89"/>
    </location>
</feature>
<reference evidence="8 9" key="2">
    <citation type="submission" date="2018-10" db="EMBL/GenBank/DDBJ databases">
        <authorList>
            <consortium name="Pathogen Informatics"/>
        </authorList>
    </citation>
    <scope>NUCLEOTIDE SEQUENCE [LARGE SCALE GENOMIC DNA]</scope>
</reference>
<feature type="domain" description="G-protein coupled receptors family 1 profile" evidence="7">
    <location>
        <begin position="48"/>
        <end position="312"/>
    </location>
</feature>
<dbReference type="STRING" id="51028.A0A0N4UZ39"/>
<keyword evidence="5" id="KW-0807">Transducer</keyword>
<feature type="transmembrane region" description="Helical" evidence="6">
    <location>
        <begin position="211"/>
        <end position="233"/>
    </location>
</feature>
<evidence type="ECO:0000256" key="4">
    <source>
        <dbReference type="ARBA" id="ARBA00023136"/>
    </source>
</evidence>
<dbReference type="PROSITE" id="PS00237">
    <property type="entry name" value="G_PROTEIN_RECEP_F1_1"/>
    <property type="match status" value="1"/>
</dbReference>
<dbReference type="Gene3D" id="1.20.1070.10">
    <property type="entry name" value="Rhodopsin 7-helix transmembrane proteins"/>
    <property type="match status" value="1"/>
</dbReference>
<sequence>MDLSTSESSAQNPEKNGNVNMSQILPNTVDFITYCYILPAVCTFGIIGNITNLITLASPRLKSVSYMYLRALALSDLLCMIFVLCFSIAQSQERALTKSWLFAFYEAHIMLPLINWALATSVLIVVELSLERFTSVVFPMHFRSWTSAQRARRAIAVAYIIPALMYIPYGIGRHTIIENETDDGSTIFSFNDSEISTTAEWKAYKWTREGLLRFAPIIIVSLLNLQIMTAFRRRKKTFRRLTKRKESSSTKEDTLIYILGGIVAMFFICNIPAAMNLLFINETVKKRKDYQIFRAFANLLEIINHASQFYVFCACSTDYRTTFLQKFPCFKSTYNNRERLRSFIKRKPIDVATASFANVSEGDVPIINKPSSSKEFINDKADKEATRQGVRLASSEEDILSGDETELQNISEVGSSEINEITYL</sequence>
<dbReference type="PANTHER" id="PTHR47760:SF2">
    <property type="entry name" value="G-PROTEIN COUPLED RECEPTOR B0563.6-RELATED"/>
    <property type="match status" value="1"/>
</dbReference>
<dbReference type="CDD" id="cd14978">
    <property type="entry name" value="7tmA_FMRFamide_R-like"/>
    <property type="match status" value="1"/>
</dbReference>
<dbReference type="OrthoDB" id="10033446at2759"/>
<feature type="transmembrane region" description="Helical" evidence="6">
    <location>
        <begin position="151"/>
        <end position="171"/>
    </location>
</feature>
<dbReference type="Pfam" id="PF00001">
    <property type="entry name" value="7tm_1"/>
    <property type="match status" value="1"/>
</dbReference>
<feature type="transmembrane region" description="Helical" evidence="6">
    <location>
        <begin position="109"/>
        <end position="130"/>
    </location>
</feature>
<evidence type="ECO:0000256" key="5">
    <source>
        <dbReference type="RuleBase" id="RU000688"/>
    </source>
</evidence>
<keyword evidence="4 6" id="KW-0472">Membrane</keyword>
<evidence type="ECO:0000259" key="7">
    <source>
        <dbReference type="PROSITE" id="PS50262"/>
    </source>
</evidence>